<dbReference type="RefSeq" id="WP_075518576.1">
    <property type="nucleotide sequence ID" value="NZ_FPLD01000135.1"/>
</dbReference>
<accession>A0A1L0ANB0</accession>
<evidence type="ECO:0000313" key="2">
    <source>
        <dbReference type="Proteomes" id="UP000183794"/>
    </source>
</evidence>
<gene>
    <name evidence="1" type="ORF">NVI5450_4660</name>
</gene>
<dbReference type="Proteomes" id="UP000183794">
    <property type="component" value="Unassembled WGS sequence"/>
</dbReference>
<evidence type="ECO:0000313" key="1">
    <source>
        <dbReference type="EMBL" id="SGZ18531.1"/>
    </source>
</evidence>
<name>A0A1L0ANB0_9GAMM</name>
<organism evidence="1 2">
    <name type="scientific">Moritella viscosa</name>
    <dbReference type="NCBI Taxonomy" id="80854"/>
    <lineage>
        <taxon>Bacteria</taxon>
        <taxon>Pseudomonadati</taxon>
        <taxon>Pseudomonadota</taxon>
        <taxon>Gammaproteobacteria</taxon>
        <taxon>Alteromonadales</taxon>
        <taxon>Moritellaceae</taxon>
        <taxon>Moritella</taxon>
    </lineage>
</organism>
<reference evidence="1 2" key="1">
    <citation type="submission" date="2016-11" db="EMBL/GenBank/DDBJ databases">
        <authorList>
            <person name="Jaros S."/>
            <person name="Januszkiewicz K."/>
            <person name="Wedrychowicz H."/>
        </authorList>
    </citation>
    <scope>NUCLEOTIDE SEQUENCE [LARGE SCALE GENOMIC DNA]</scope>
    <source>
        <strain evidence="1">NVI 5450</strain>
    </source>
</reference>
<dbReference type="AlphaFoldDB" id="A0A1L0ANB0"/>
<dbReference type="EMBL" id="FPLD01000135">
    <property type="protein sequence ID" value="SGZ18531.1"/>
    <property type="molecule type" value="Genomic_DNA"/>
</dbReference>
<dbReference type="OrthoDB" id="511218at2"/>
<protein>
    <submittedName>
        <fullName evidence="1">Uncharacterized protein</fullName>
    </submittedName>
</protein>
<sequence>MRSIGDLKHELKDQDIKQSHFCREYFVNRVLPDATSAQLSDHYARFKKLTINSTPERVMPYINFFMQAYCKDSIYTQADRSAAWEMWVELDTRIATQQLAKEEGVDKSALTSIYALFQIHRELAKRHGPNCKSYYLLAKGYFENEIRPFTAKWHQHLDEESSDIFRKELYQLQEKMNEFKSKLEQVSG</sequence>
<proteinExistence type="predicted"/>